<dbReference type="RefSeq" id="WP_058529676.1">
    <property type="nucleotide sequence ID" value="NZ_CAAAHZ010000010.1"/>
</dbReference>
<evidence type="ECO:0008006" key="3">
    <source>
        <dbReference type="Google" id="ProtNLM"/>
    </source>
</evidence>
<reference evidence="1 2" key="1">
    <citation type="submission" date="2015-11" db="EMBL/GenBank/DDBJ databases">
        <title>Genomic analysis of 38 Legionella species identifies large and diverse effector repertoires.</title>
        <authorList>
            <person name="Burstein D."/>
            <person name="Amaro F."/>
            <person name="Zusman T."/>
            <person name="Lifshitz Z."/>
            <person name="Cohen O."/>
            <person name="Gilbert J.A."/>
            <person name="Pupko T."/>
            <person name="Shuman H.A."/>
            <person name="Segal G."/>
        </authorList>
    </citation>
    <scope>NUCLEOTIDE SEQUENCE [LARGE SCALE GENOMIC DNA]</scope>
    <source>
        <strain evidence="1 2">ATCC 49505</strain>
    </source>
</reference>
<comment type="caution">
    <text evidence="1">The sequence shown here is derived from an EMBL/GenBank/DDBJ whole genome shotgun (WGS) entry which is preliminary data.</text>
</comment>
<name>A0A0W0VJP8_9GAMM</name>
<dbReference type="AlphaFoldDB" id="A0A0W0VJP8"/>
<dbReference type="Gene3D" id="3.30.70.920">
    <property type="match status" value="1"/>
</dbReference>
<dbReference type="OrthoDB" id="5638493at2"/>
<proteinExistence type="predicted"/>
<evidence type="ECO:0000313" key="1">
    <source>
        <dbReference type="EMBL" id="KTD20337.1"/>
    </source>
</evidence>
<evidence type="ECO:0000313" key="2">
    <source>
        <dbReference type="Proteomes" id="UP000054997"/>
    </source>
</evidence>
<dbReference type="SUPFAM" id="SSF54909">
    <property type="entry name" value="Dimeric alpha+beta barrel"/>
    <property type="match status" value="1"/>
</dbReference>
<dbReference type="InterPro" id="IPR011008">
    <property type="entry name" value="Dimeric_a/b-barrel"/>
</dbReference>
<keyword evidence="2" id="KW-1185">Reference proteome</keyword>
<protein>
    <recommendedName>
        <fullName evidence="3">Transcription regulator AsnC/Lrp ligand binding domain-containing protein</fullName>
    </recommendedName>
</protein>
<accession>A0A0W0VJP8</accession>
<gene>
    <name evidence="1" type="ORF">Llon_1690</name>
</gene>
<sequence length="81" mass="9626">MADWNSVVFLKTKGSWTDTDKVSKWPGVKQIWSTSGDWDWCIKLDKEHSTPEKTEEFVAKLRQADWVSNTESNWWREVYSK</sequence>
<organism evidence="1 2">
    <name type="scientific">Legionella londiniensis</name>
    <dbReference type="NCBI Taxonomy" id="45068"/>
    <lineage>
        <taxon>Bacteria</taxon>
        <taxon>Pseudomonadati</taxon>
        <taxon>Pseudomonadota</taxon>
        <taxon>Gammaproteobacteria</taxon>
        <taxon>Legionellales</taxon>
        <taxon>Legionellaceae</taxon>
        <taxon>Legionella</taxon>
    </lineage>
</organism>
<dbReference type="STRING" id="45068.Llon_1690"/>
<dbReference type="PATRIC" id="fig|45068.5.peg.1833"/>
<dbReference type="EMBL" id="LNYK01000026">
    <property type="protein sequence ID" value="KTD20337.1"/>
    <property type="molecule type" value="Genomic_DNA"/>
</dbReference>
<dbReference type="Proteomes" id="UP000054997">
    <property type="component" value="Unassembled WGS sequence"/>
</dbReference>